<reference evidence="2 3" key="1">
    <citation type="submission" date="2021-12" db="EMBL/GenBank/DDBJ databases">
        <title>Discovery of the Pendulisporaceae a myxobacterial family with distinct sporulation behavior and unique specialized metabolism.</title>
        <authorList>
            <person name="Garcia R."/>
            <person name="Popoff A."/>
            <person name="Bader C.D."/>
            <person name="Loehr J."/>
            <person name="Walesch S."/>
            <person name="Walt C."/>
            <person name="Boldt J."/>
            <person name="Bunk B."/>
            <person name="Haeckl F.J.F.P.J."/>
            <person name="Gunesch A.P."/>
            <person name="Birkelbach J."/>
            <person name="Nuebel U."/>
            <person name="Pietschmann T."/>
            <person name="Bach T."/>
            <person name="Mueller R."/>
        </authorList>
    </citation>
    <scope>NUCLEOTIDE SEQUENCE [LARGE SCALE GENOMIC DNA]</scope>
    <source>
        <strain evidence="2 3">MSr11954</strain>
    </source>
</reference>
<accession>A0ABZ2M5P8</accession>
<evidence type="ECO:0008006" key="4">
    <source>
        <dbReference type="Google" id="ProtNLM"/>
    </source>
</evidence>
<organism evidence="2 3">
    <name type="scientific">Pendulispora albinea</name>
    <dbReference type="NCBI Taxonomy" id="2741071"/>
    <lineage>
        <taxon>Bacteria</taxon>
        <taxon>Pseudomonadati</taxon>
        <taxon>Myxococcota</taxon>
        <taxon>Myxococcia</taxon>
        <taxon>Myxococcales</taxon>
        <taxon>Sorangiineae</taxon>
        <taxon>Pendulisporaceae</taxon>
        <taxon>Pendulispora</taxon>
    </lineage>
</organism>
<gene>
    <name evidence="2" type="ORF">LZC94_06570</name>
</gene>
<dbReference type="EMBL" id="CP089984">
    <property type="protein sequence ID" value="WXB16931.1"/>
    <property type="molecule type" value="Genomic_DNA"/>
</dbReference>
<evidence type="ECO:0000256" key="1">
    <source>
        <dbReference type="SAM" id="MobiDB-lite"/>
    </source>
</evidence>
<dbReference type="Proteomes" id="UP001370348">
    <property type="component" value="Chromosome"/>
</dbReference>
<name>A0ABZ2M5P8_9BACT</name>
<dbReference type="RefSeq" id="WP_394826561.1">
    <property type="nucleotide sequence ID" value="NZ_CP089984.1"/>
</dbReference>
<evidence type="ECO:0000313" key="3">
    <source>
        <dbReference type="Proteomes" id="UP001370348"/>
    </source>
</evidence>
<proteinExistence type="predicted"/>
<protein>
    <recommendedName>
        <fullName evidence="4">Cytochrome C Planctomycete-type domain-containing protein</fullName>
    </recommendedName>
</protein>
<feature type="region of interest" description="Disordered" evidence="1">
    <location>
        <begin position="300"/>
        <end position="319"/>
    </location>
</feature>
<sequence>MAFAAAACDQGHQSDQPTAGPYVHLVATNVGSFNGSPEKKLPPDGAVLLSFDRLLLPSTVIRQSIFIIDAFGDALSPTVQYDPVTRIVTLGPPTQGEWLVRSQPYKLVLAIPNGNEDTNGVRAIDRAPLDPTSQRVISFFVSDTPEGLPNTPRYDFCTDVLPIFQRHCSASQCHGSGADGRGLRAATGLVLDTPVGVEATAIGHTSRIVAVTSNTGPRGRPRAPGRQFGVDVPLVDPRAPGNSWLLYKLLIAPPPPPGTPASHRLKCDGSPGTAPQGHVPPPVPIADLSDDERARLSEFVGGNVMPYPPNPGTGDRSENLSFDELQRISGWIDQGAVLQKCACEK</sequence>
<evidence type="ECO:0000313" key="2">
    <source>
        <dbReference type="EMBL" id="WXB16931.1"/>
    </source>
</evidence>
<keyword evidence="3" id="KW-1185">Reference proteome</keyword>